<evidence type="ECO:0000313" key="3">
    <source>
        <dbReference type="Proteomes" id="UP001059295"/>
    </source>
</evidence>
<dbReference type="RefSeq" id="WP_019245701.1">
    <property type="nucleotide sequence ID" value="NZ_CAPH01000009.1"/>
</dbReference>
<name>A0ABY5UYF1_9BACT</name>
<accession>A0ABY5UYF1</accession>
<dbReference type="InterPro" id="IPR032578">
    <property type="entry name" value="DUF4919"/>
</dbReference>
<feature type="signal peptide" evidence="1">
    <location>
        <begin position="1"/>
        <end position="24"/>
    </location>
</feature>
<evidence type="ECO:0000313" key="2">
    <source>
        <dbReference type="EMBL" id="UWN56970.1"/>
    </source>
</evidence>
<dbReference type="Proteomes" id="UP001059295">
    <property type="component" value="Chromosome"/>
</dbReference>
<evidence type="ECO:0000256" key="1">
    <source>
        <dbReference type="SAM" id="SignalP"/>
    </source>
</evidence>
<reference evidence="2" key="1">
    <citation type="journal article" date="2022" name="Cell">
        <title>Design, construction, and in vivo augmentation of a complex gut microbiome.</title>
        <authorList>
            <person name="Cheng A.G."/>
            <person name="Ho P.Y."/>
            <person name="Aranda-Diaz A."/>
            <person name="Jain S."/>
            <person name="Yu F.B."/>
            <person name="Meng X."/>
            <person name="Wang M."/>
            <person name="Iakiviak M."/>
            <person name="Nagashima K."/>
            <person name="Zhao A."/>
            <person name="Murugkar P."/>
            <person name="Patil A."/>
            <person name="Atabakhsh K."/>
            <person name="Weakley A."/>
            <person name="Yan J."/>
            <person name="Brumbaugh A.R."/>
            <person name="Higginbottom S."/>
            <person name="Dimas A."/>
            <person name="Shiver A.L."/>
            <person name="Deutschbauer A."/>
            <person name="Neff N."/>
            <person name="Sonnenburg J.L."/>
            <person name="Huang K.C."/>
            <person name="Fischbach M.A."/>
        </authorList>
    </citation>
    <scope>NUCLEOTIDE SEQUENCE</scope>
    <source>
        <strain evidence="2">AP11</strain>
    </source>
</reference>
<gene>
    <name evidence="2" type="ORF">NQ491_09990</name>
</gene>
<organism evidence="2 3">
    <name type="scientific">Alistipes ihumii AP11</name>
    <dbReference type="NCBI Taxonomy" id="1211813"/>
    <lineage>
        <taxon>Bacteria</taxon>
        <taxon>Pseudomonadati</taxon>
        <taxon>Bacteroidota</taxon>
        <taxon>Bacteroidia</taxon>
        <taxon>Bacteroidales</taxon>
        <taxon>Rikenellaceae</taxon>
        <taxon>Alistipes</taxon>
    </lineage>
</organism>
<dbReference type="GeneID" id="82892066"/>
<feature type="chain" id="PRO_5047548276" evidence="1">
    <location>
        <begin position="25"/>
        <end position="225"/>
    </location>
</feature>
<protein>
    <submittedName>
        <fullName evidence="2">DUF4919 domain-containing protein</fullName>
    </submittedName>
</protein>
<sequence>MIPIRRICSICLFAWLAVPLAAEAAGLGRHPSGKKTDRAQYARLCERFESGDTTLAPDQCGTVYYGFAAQSRYNGSLGYGEVDAMTLIEQDKPQEAFALCERILSKAPVSLQGHMTLLLAAGRAAVPPEQAYRYAIRFDGLLDAVFRSGDGRSVRTAFRVLSVADEYVVMQALGVESMLSQSLIEEHEKHYDRIEISGATDYEGDEIYFDVSLPMKHLYKVFGEK</sequence>
<proteinExistence type="predicted"/>
<dbReference type="Pfam" id="PF16266">
    <property type="entry name" value="DUF4919"/>
    <property type="match status" value="1"/>
</dbReference>
<keyword evidence="3" id="KW-1185">Reference proteome</keyword>
<keyword evidence="1" id="KW-0732">Signal</keyword>
<dbReference type="EMBL" id="CP102294">
    <property type="protein sequence ID" value="UWN56970.1"/>
    <property type="molecule type" value="Genomic_DNA"/>
</dbReference>